<dbReference type="Proteomes" id="UP000318834">
    <property type="component" value="Unassembled WGS sequence"/>
</dbReference>
<feature type="transmembrane region" description="Helical" evidence="1">
    <location>
        <begin position="109"/>
        <end position="136"/>
    </location>
</feature>
<feature type="transmembrane region" description="Helical" evidence="1">
    <location>
        <begin position="20"/>
        <end position="41"/>
    </location>
</feature>
<reference evidence="2 3" key="1">
    <citation type="journal article" date="2019" name="Nat. Microbiol.">
        <title>Mediterranean grassland soil C-N compound turnover is dependent on rainfall and depth, and is mediated by genomically divergent microorganisms.</title>
        <authorList>
            <person name="Diamond S."/>
            <person name="Andeer P.F."/>
            <person name="Li Z."/>
            <person name="Crits-Christoph A."/>
            <person name="Burstein D."/>
            <person name="Anantharaman K."/>
            <person name="Lane K.R."/>
            <person name="Thomas B.C."/>
            <person name="Pan C."/>
            <person name="Northen T.R."/>
            <person name="Banfield J.F."/>
        </authorList>
    </citation>
    <scope>NUCLEOTIDE SEQUENCE [LARGE SCALE GENOMIC DNA]</scope>
    <source>
        <strain evidence="2">NP_8</strain>
    </source>
</reference>
<sequence length="410" mass="45495">MLLSLQTAFPETWRETFQLVASGFIWVLDLSRTVLGFALFGSSPGEIALKVLLIVLPCFVLVAGLLGTMGALYTLPFRSGRGAFLVAVVMSWWDWVRMTWFYWAGLLRFVVVMLGWVWGLLKLAGAMFVKLIKFIFTRPLALMDWATRQYFQPGVPWLAFLFIVIWAVLEATIFTFTLRPLITEVMADLTGGEVSPFWVTVILWPFLVILIAGSFAAIQALTDAIATKNTMQIVTTAVFEGFVMFFEVLFLYRELINAITPWIAQQTGFQLGFASTLAFASFGWVGVRAMTWFLFGRFGTPALLGILGRQKLAGTGMTGTGVAPIEPDFWKGPIDALKRESEWFKKEAKEVFELISLPVLQLLAAGVNFFVVVIVGRPTFTLPFRNLEQVLASTPLITASGKHVVPGGAA</sequence>
<feature type="transmembrane region" description="Helical" evidence="1">
    <location>
        <begin position="233"/>
        <end position="252"/>
    </location>
</feature>
<dbReference type="AlphaFoldDB" id="A0A537J1J1"/>
<comment type="caution">
    <text evidence="2">The sequence shown here is derived from an EMBL/GenBank/DDBJ whole genome shotgun (WGS) entry which is preliminary data.</text>
</comment>
<feature type="transmembrane region" description="Helical" evidence="1">
    <location>
        <begin position="272"/>
        <end position="295"/>
    </location>
</feature>
<keyword evidence="1" id="KW-1133">Transmembrane helix</keyword>
<feature type="transmembrane region" description="Helical" evidence="1">
    <location>
        <begin position="47"/>
        <end position="75"/>
    </location>
</feature>
<keyword evidence="1" id="KW-0812">Transmembrane</keyword>
<protein>
    <submittedName>
        <fullName evidence="2">Uncharacterized protein</fullName>
    </submittedName>
</protein>
<organism evidence="2 3">
    <name type="scientific">Candidatus Segetimicrobium genomatis</name>
    <dbReference type="NCBI Taxonomy" id="2569760"/>
    <lineage>
        <taxon>Bacteria</taxon>
        <taxon>Bacillati</taxon>
        <taxon>Candidatus Sysuimicrobiota</taxon>
        <taxon>Candidatus Sysuimicrobiia</taxon>
        <taxon>Candidatus Sysuimicrobiales</taxon>
        <taxon>Candidatus Segetimicrobiaceae</taxon>
        <taxon>Candidatus Segetimicrobium</taxon>
    </lineage>
</organism>
<gene>
    <name evidence="2" type="ORF">E6H05_00195</name>
</gene>
<feature type="transmembrane region" description="Helical" evidence="1">
    <location>
        <begin position="197"/>
        <end position="221"/>
    </location>
</feature>
<keyword evidence="1" id="KW-0472">Membrane</keyword>
<evidence type="ECO:0000313" key="2">
    <source>
        <dbReference type="EMBL" id="TMI77387.1"/>
    </source>
</evidence>
<accession>A0A537J1J1</accession>
<name>A0A537J1J1_9BACT</name>
<feature type="transmembrane region" description="Helical" evidence="1">
    <location>
        <begin position="157"/>
        <end position="177"/>
    </location>
</feature>
<evidence type="ECO:0000256" key="1">
    <source>
        <dbReference type="SAM" id="Phobius"/>
    </source>
</evidence>
<proteinExistence type="predicted"/>
<feature type="transmembrane region" description="Helical" evidence="1">
    <location>
        <begin position="354"/>
        <end position="375"/>
    </location>
</feature>
<evidence type="ECO:0000313" key="3">
    <source>
        <dbReference type="Proteomes" id="UP000318834"/>
    </source>
</evidence>
<dbReference type="EMBL" id="VBAP01000002">
    <property type="protein sequence ID" value="TMI77387.1"/>
    <property type="molecule type" value="Genomic_DNA"/>
</dbReference>